<feature type="region of interest" description="Disordered" evidence="1">
    <location>
        <begin position="63"/>
        <end position="87"/>
    </location>
</feature>
<gene>
    <name evidence="4" type="ORF">SPHA_18294</name>
</gene>
<feature type="chain" id="PRO_5032508550" evidence="3">
    <location>
        <begin position="23"/>
        <end position="311"/>
    </location>
</feature>
<evidence type="ECO:0000256" key="1">
    <source>
        <dbReference type="SAM" id="MobiDB-lite"/>
    </source>
</evidence>
<dbReference type="Proteomes" id="UP000597762">
    <property type="component" value="Unassembled WGS sequence"/>
</dbReference>
<evidence type="ECO:0000313" key="5">
    <source>
        <dbReference type="Proteomes" id="UP000597762"/>
    </source>
</evidence>
<name>A0A812BMM0_ACAPH</name>
<keyword evidence="5" id="KW-1185">Reference proteome</keyword>
<evidence type="ECO:0000313" key="4">
    <source>
        <dbReference type="EMBL" id="CAE1231962.1"/>
    </source>
</evidence>
<comment type="caution">
    <text evidence="4">The sequence shown here is derived from an EMBL/GenBank/DDBJ whole genome shotgun (WGS) entry which is preliminary data.</text>
</comment>
<sequence>MAKIEALFCVCLLAGLTAPFFGESTTTDNSCHSKDLTGREKQVGQKYLQNNNRREISTGEQELSAFQISSTQATTHTETGDEEMSALDTPSIQATALTQDMEQEGSTSTASSHVTSLMPTAERKVSNFATVATQATASFPTREQELTAFPTTSPQTTSPFQNNKQEGSALPQVKFPTPAGEQELSFPSATTLQAPKSSQAEEQQLSTSQTASMMAFFILLSGVALFLLSILIKHVVVYSLKYLTPCSGSSNVNEGPSKHNEQLVSFRQGEHSNSYQEDDFEEFEMECLHPVQVPPSSSNIPSGGNWKSFTL</sequence>
<accession>A0A812BMM0</accession>
<keyword evidence="2" id="KW-1133">Transmembrane helix</keyword>
<feature type="compositionally biased region" description="Polar residues" evidence="1">
    <location>
        <begin position="63"/>
        <end position="77"/>
    </location>
</feature>
<feature type="region of interest" description="Disordered" evidence="1">
    <location>
        <begin position="150"/>
        <end position="183"/>
    </location>
</feature>
<feature type="compositionally biased region" description="Low complexity" evidence="1">
    <location>
        <begin position="150"/>
        <end position="161"/>
    </location>
</feature>
<dbReference type="AlphaFoldDB" id="A0A812BMM0"/>
<proteinExistence type="predicted"/>
<keyword evidence="3" id="KW-0732">Signal</keyword>
<keyword evidence="2" id="KW-0812">Transmembrane</keyword>
<evidence type="ECO:0000256" key="3">
    <source>
        <dbReference type="SAM" id="SignalP"/>
    </source>
</evidence>
<dbReference type="EMBL" id="CAHIKZ030000660">
    <property type="protein sequence ID" value="CAE1231962.1"/>
    <property type="molecule type" value="Genomic_DNA"/>
</dbReference>
<evidence type="ECO:0000256" key="2">
    <source>
        <dbReference type="SAM" id="Phobius"/>
    </source>
</evidence>
<organism evidence="4 5">
    <name type="scientific">Acanthosepion pharaonis</name>
    <name type="common">Pharaoh cuttlefish</name>
    <name type="synonym">Sepia pharaonis</name>
    <dbReference type="NCBI Taxonomy" id="158019"/>
    <lineage>
        <taxon>Eukaryota</taxon>
        <taxon>Metazoa</taxon>
        <taxon>Spiralia</taxon>
        <taxon>Lophotrochozoa</taxon>
        <taxon>Mollusca</taxon>
        <taxon>Cephalopoda</taxon>
        <taxon>Coleoidea</taxon>
        <taxon>Decapodiformes</taxon>
        <taxon>Sepiida</taxon>
        <taxon>Sepiina</taxon>
        <taxon>Sepiidae</taxon>
        <taxon>Acanthosepion</taxon>
    </lineage>
</organism>
<feature type="transmembrane region" description="Helical" evidence="2">
    <location>
        <begin position="213"/>
        <end position="232"/>
    </location>
</feature>
<reference evidence="4" key="1">
    <citation type="submission" date="2021-01" db="EMBL/GenBank/DDBJ databases">
        <authorList>
            <person name="Li R."/>
            <person name="Bekaert M."/>
        </authorList>
    </citation>
    <scope>NUCLEOTIDE SEQUENCE</scope>
    <source>
        <strain evidence="4">Farmed</strain>
    </source>
</reference>
<keyword evidence="2" id="KW-0472">Membrane</keyword>
<feature type="signal peptide" evidence="3">
    <location>
        <begin position="1"/>
        <end position="22"/>
    </location>
</feature>
<protein>
    <submittedName>
        <fullName evidence="4">Uncharacterized protein</fullName>
    </submittedName>
</protein>